<feature type="compositionally biased region" description="Basic and acidic residues" evidence="1">
    <location>
        <begin position="70"/>
        <end position="80"/>
    </location>
</feature>
<evidence type="ECO:0000313" key="2">
    <source>
        <dbReference type="EMBL" id="PKU47182.1"/>
    </source>
</evidence>
<accession>A0A2I0UMB3</accession>
<proteinExistence type="predicted"/>
<organism evidence="2 3">
    <name type="scientific">Limosa lapponica baueri</name>
    <dbReference type="NCBI Taxonomy" id="1758121"/>
    <lineage>
        <taxon>Eukaryota</taxon>
        <taxon>Metazoa</taxon>
        <taxon>Chordata</taxon>
        <taxon>Craniata</taxon>
        <taxon>Vertebrata</taxon>
        <taxon>Euteleostomi</taxon>
        <taxon>Archelosauria</taxon>
        <taxon>Archosauria</taxon>
        <taxon>Dinosauria</taxon>
        <taxon>Saurischia</taxon>
        <taxon>Theropoda</taxon>
        <taxon>Coelurosauria</taxon>
        <taxon>Aves</taxon>
        <taxon>Neognathae</taxon>
        <taxon>Neoaves</taxon>
        <taxon>Charadriiformes</taxon>
        <taxon>Scolopacidae</taxon>
        <taxon>Limosa</taxon>
    </lineage>
</organism>
<gene>
    <name evidence="2" type="ORF">llap_2489</name>
</gene>
<name>A0A2I0UMB3_LIMLA</name>
<protein>
    <submittedName>
        <fullName evidence="2">Uncharacterized protein</fullName>
    </submittedName>
</protein>
<dbReference type="PANTHER" id="PTHR14566">
    <property type="entry name" value="CELL CYCLE REGULATOR OF NON-HOMOLOGOUS END JOINING"/>
    <property type="match status" value="1"/>
</dbReference>
<dbReference type="PANTHER" id="PTHR14566:SF0">
    <property type="entry name" value="CELL CYCLE REGULATOR OF NON-HOMOLOGOUS END JOINING"/>
    <property type="match status" value="1"/>
</dbReference>
<evidence type="ECO:0000256" key="1">
    <source>
        <dbReference type="SAM" id="MobiDB-lite"/>
    </source>
</evidence>
<dbReference type="GO" id="GO:0005737">
    <property type="term" value="C:cytoplasm"/>
    <property type="evidence" value="ECO:0007669"/>
    <property type="project" value="TreeGrafter"/>
</dbReference>
<feature type="region of interest" description="Disordered" evidence="1">
    <location>
        <begin position="17"/>
        <end position="80"/>
    </location>
</feature>
<dbReference type="InterPro" id="IPR028278">
    <property type="entry name" value="MRI"/>
</dbReference>
<sequence length="93" mass="9947">MNEAELVDVALTVLAENLQRDEGEEKAPSESEEKQEFRPAPNKAPGSTASTGGGSDHSPALPSPPDAGADAERTGWEDSQDDALKYVREIFFS</sequence>
<reference evidence="3" key="1">
    <citation type="submission" date="2017-11" db="EMBL/GenBank/DDBJ databases">
        <authorList>
            <person name="Lima N.C."/>
            <person name="Parody-Merino A.M."/>
            <person name="Battley P.F."/>
            <person name="Fidler A.E."/>
            <person name="Prosdocimi F."/>
        </authorList>
    </citation>
    <scope>NUCLEOTIDE SEQUENCE [LARGE SCALE GENOMIC DNA]</scope>
</reference>
<dbReference type="Pfam" id="PF15325">
    <property type="entry name" value="MRI"/>
    <property type="match status" value="1"/>
</dbReference>
<dbReference type="GO" id="GO:0005634">
    <property type="term" value="C:nucleus"/>
    <property type="evidence" value="ECO:0007669"/>
    <property type="project" value="TreeGrafter"/>
</dbReference>
<reference evidence="3" key="2">
    <citation type="submission" date="2017-12" db="EMBL/GenBank/DDBJ databases">
        <title>Genome sequence of the Bar-tailed Godwit (Limosa lapponica baueri).</title>
        <authorList>
            <person name="Lima N.C.B."/>
            <person name="Parody-Merino A.M."/>
            <person name="Battley P.F."/>
            <person name="Fidler A.E."/>
            <person name="Prosdocimi F."/>
        </authorList>
    </citation>
    <scope>NUCLEOTIDE SEQUENCE [LARGE SCALE GENOMIC DNA]</scope>
</reference>
<keyword evidence="3" id="KW-1185">Reference proteome</keyword>
<dbReference type="AlphaFoldDB" id="A0A2I0UMB3"/>
<dbReference type="GO" id="GO:0006303">
    <property type="term" value="P:double-strand break repair via nonhomologous end joining"/>
    <property type="evidence" value="ECO:0007669"/>
    <property type="project" value="TreeGrafter"/>
</dbReference>
<feature type="compositionally biased region" description="Basic and acidic residues" evidence="1">
    <location>
        <begin position="18"/>
        <end position="37"/>
    </location>
</feature>
<dbReference type="Proteomes" id="UP000233556">
    <property type="component" value="Unassembled WGS sequence"/>
</dbReference>
<dbReference type="GO" id="GO:2001033">
    <property type="term" value="P:negative regulation of double-strand break repair via nonhomologous end joining"/>
    <property type="evidence" value="ECO:0007669"/>
    <property type="project" value="InterPro"/>
</dbReference>
<evidence type="ECO:0000313" key="3">
    <source>
        <dbReference type="Proteomes" id="UP000233556"/>
    </source>
</evidence>
<dbReference type="OrthoDB" id="8936475at2759"/>
<dbReference type="EMBL" id="KZ505685">
    <property type="protein sequence ID" value="PKU47182.1"/>
    <property type="molecule type" value="Genomic_DNA"/>
</dbReference>